<accession>A0ABP2GV93</accession>
<dbReference type="Proteomes" id="UP000003515">
    <property type="component" value="Unassembled WGS sequence"/>
</dbReference>
<evidence type="ECO:0000313" key="1">
    <source>
        <dbReference type="EMBL" id="EEX91962.1"/>
    </source>
</evidence>
<reference evidence="1 2" key="1">
    <citation type="submission" date="2009-10" db="EMBL/GenBank/DDBJ databases">
        <authorList>
            <consortium name="Los Alamos National Laboratory (LANL)"/>
            <consortium name="National Microbial Pathogen Data Resource (NMPDR)"/>
            <person name="Munk A.C."/>
            <person name="Chertkov O."/>
            <person name="Tapia R."/>
            <person name="Green L."/>
            <person name="Rogers Y."/>
            <person name="Detter J.C."/>
            <person name="Bruce D."/>
            <person name="Brettin T.S."/>
            <person name="Colwell R.R."/>
            <person name="Huq A."/>
            <person name="Grim C.J."/>
            <person name="Hasan N.A."/>
            <person name="Bartels D."/>
            <person name="Vonstein V."/>
        </authorList>
    </citation>
    <scope>NUCLEOTIDE SEQUENCE [LARGE SCALE GENOMIC DNA]</scope>
    <source>
        <strain evidence="1 2">CIP 102891</strain>
    </source>
</reference>
<comment type="caution">
    <text evidence="1">The sequence shown here is derived from an EMBL/GenBank/DDBJ whole genome shotgun (WGS) entry which is preliminary data.</text>
</comment>
<sequence length="37" mass="4334">MKNVYSLVSVDINKAKQKSLLSMRKLVMNIHHHHHPV</sequence>
<dbReference type="EMBL" id="ACZV01000005">
    <property type="protein sequence ID" value="EEX91962.1"/>
    <property type="molecule type" value="Genomic_DNA"/>
</dbReference>
<keyword evidence="2" id="KW-1185">Reference proteome</keyword>
<name>A0ABP2GV93_VIBOR</name>
<proteinExistence type="predicted"/>
<protein>
    <submittedName>
        <fullName evidence="1">Uncharacterized protein</fullName>
    </submittedName>
</protein>
<gene>
    <name evidence="1" type="ORF">VIA_002606</name>
</gene>
<organism evidence="1 2">
    <name type="scientific">Vibrio orientalis CIP 102891 = ATCC 33934</name>
    <dbReference type="NCBI Taxonomy" id="675816"/>
    <lineage>
        <taxon>Bacteria</taxon>
        <taxon>Pseudomonadati</taxon>
        <taxon>Pseudomonadota</taxon>
        <taxon>Gammaproteobacteria</taxon>
        <taxon>Vibrionales</taxon>
        <taxon>Vibrionaceae</taxon>
        <taxon>Vibrio</taxon>
        <taxon>Vibrio oreintalis group</taxon>
    </lineage>
</organism>
<evidence type="ECO:0000313" key="2">
    <source>
        <dbReference type="Proteomes" id="UP000003515"/>
    </source>
</evidence>